<evidence type="ECO:0000313" key="9">
    <source>
        <dbReference type="EMBL" id="KAK6628504.1"/>
    </source>
</evidence>
<dbReference type="GO" id="GO:0030431">
    <property type="term" value="P:sleep"/>
    <property type="evidence" value="ECO:0007669"/>
    <property type="project" value="InterPro"/>
</dbReference>
<name>A0AAN8NYN3_POLSC</name>
<dbReference type="GO" id="GO:0032222">
    <property type="term" value="P:regulation of synaptic transmission, cholinergic"/>
    <property type="evidence" value="ECO:0007669"/>
    <property type="project" value="InterPro"/>
</dbReference>
<organism evidence="9 10">
    <name type="scientific">Polyplax serrata</name>
    <name type="common">Common mouse louse</name>
    <dbReference type="NCBI Taxonomy" id="468196"/>
    <lineage>
        <taxon>Eukaryota</taxon>
        <taxon>Metazoa</taxon>
        <taxon>Ecdysozoa</taxon>
        <taxon>Arthropoda</taxon>
        <taxon>Hexapoda</taxon>
        <taxon>Insecta</taxon>
        <taxon>Pterygota</taxon>
        <taxon>Neoptera</taxon>
        <taxon>Paraneoptera</taxon>
        <taxon>Psocodea</taxon>
        <taxon>Troctomorpha</taxon>
        <taxon>Phthiraptera</taxon>
        <taxon>Anoplura</taxon>
        <taxon>Polyplacidae</taxon>
        <taxon>Polyplax</taxon>
    </lineage>
</organism>
<keyword evidence="2" id="KW-0336">GPI-anchor</keyword>
<evidence type="ECO:0000256" key="3">
    <source>
        <dbReference type="ARBA" id="ARBA00022692"/>
    </source>
</evidence>
<protein>
    <recommendedName>
        <fullName evidence="11">Protein sleepless</fullName>
    </recommendedName>
</protein>
<evidence type="ECO:0000256" key="1">
    <source>
        <dbReference type="ARBA" id="ARBA00004589"/>
    </source>
</evidence>
<evidence type="ECO:0000256" key="2">
    <source>
        <dbReference type="ARBA" id="ARBA00022622"/>
    </source>
</evidence>
<keyword evidence="6" id="KW-0472">Membrane</keyword>
<evidence type="ECO:0000256" key="7">
    <source>
        <dbReference type="ARBA" id="ARBA00023180"/>
    </source>
</evidence>
<proteinExistence type="predicted"/>
<sequence>MPAVVLDLKFSVGGTILLREAIKCYECNSHNDSRCAMDIPPESLQKDCQEHTEGSKYTMCRKITQSIDFEVNGLQPDSRIIRSCGWEESNYKGRCYQRSGFGGRQEVCSCLTDLCNAATSHNIPVATVAVLTIIQFALTKLSF</sequence>
<dbReference type="InterPro" id="IPR031424">
    <property type="entry name" value="QVR-like"/>
</dbReference>
<keyword evidence="4" id="KW-0732">Signal</keyword>
<comment type="subcellular location">
    <subcellularLocation>
        <location evidence="1">Membrane</location>
        <topology evidence="1">Lipid-anchor</topology>
        <topology evidence="1">GPI-anchor</topology>
    </subcellularLocation>
</comment>
<gene>
    <name evidence="9" type="ORF">RUM43_002319</name>
</gene>
<dbReference type="GO" id="GO:0098552">
    <property type="term" value="C:side of membrane"/>
    <property type="evidence" value="ECO:0007669"/>
    <property type="project" value="UniProtKB-KW"/>
</dbReference>
<evidence type="ECO:0000256" key="5">
    <source>
        <dbReference type="ARBA" id="ARBA00022989"/>
    </source>
</evidence>
<keyword evidence="3" id="KW-0812">Transmembrane</keyword>
<evidence type="ECO:0000256" key="8">
    <source>
        <dbReference type="ARBA" id="ARBA00023288"/>
    </source>
</evidence>
<evidence type="ECO:0000313" key="10">
    <source>
        <dbReference type="Proteomes" id="UP001372834"/>
    </source>
</evidence>
<reference evidence="9 10" key="1">
    <citation type="submission" date="2023-10" db="EMBL/GenBank/DDBJ databases">
        <title>Genomes of two closely related lineages of the louse Polyplax serrata with different host specificities.</title>
        <authorList>
            <person name="Martinu J."/>
            <person name="Tarabai H."/>
            <person name="Stefka J."/>
            <person name="Hypsa V."/>
        </authorList>
    </citation>
    <scope>NUCLEOTIDE SEQUENCE [LARGE SCALE GENOMIC DNA]</scope>
    <source>
        <strain evidence="9">HR10_N</strain>
    </source>
</reference>
<keyword evidence="7" id="KW-0325">Glycoprotein</keyword>
<comment type="caution">
    <text evidence="9">The sequence shown here is derived from an EMBL/GenBank/DDBJ whole genome shotgun (WGS) entry which is preliminary data.</text>
</comment>
<keyword evidence="5" id="KW-1133">Transmembrane helix</keyword>
<evidence type="ECO:0000256" key="6">
    <source>
        <dbReference type="ARBA" id="ARBA00023136"/>
    </source>
</evidence>
<dbReference type="InterPro" id="IPR045860">
    <property type="entry name" value="Snake_toxin-like_sf"/>
</dbReference>
<accession>A0AAN8NYN3</accession>
<dbReference type="Pfam" id="PF17064">
    <property type="entry name" value="QVR"/>
    <property type="match status" value="1"/>
</dbReference>
<dbReference type="PANTHER" id="PTHR33562:SF14">
    <property type="entry name" value="PROTEIN QUIVER"/>
    <property type="match status" value="1"/>
</dbReference>
<dbReference type="EMBL" id="JAWJWE010000036">
    <property type="protein sequence ID" value="KAK6628504.1"/>
    <property type="molecule type" value="Genomic_DNA"/>
</dbReference>
<keyword evidence="8" id="KW-0449">Lipoprotein</keyword>
<dbReference type="Proteomes" id="UP001372834">
    <property type="component" value="Unassembled WGS sequence"/>
</dbReference>
<dbReference type="PANTHER" id="PTHR33562">
    <property type="entry name" value="ATILLA, ISOFORM B-RELATED-RELATED"/>
    <property type="match status" value="1"/>
</dbReference>
<dbReference type="SUPFAM" id="SSF57302">
    <property type="entry name" value="Snake toxin-like"/>
    <property type="match status" value="1"/>
</dbReference>
<evidence type="ECO:0000256" key="4">
    <source>
        <dbReference type="ARBA" id="ARBA00022729"/>
    </source>
</evidence>
<dbReference type="AlphaFoldDB" id="A0AAN8NYN3"/>
<evidence type="ECO:0008006" key="11">
    <source>
        <dbReference type="Google" id="ProtNLM"/>
    </source>
</evidence>
<dbReference type="InterPro" id="IPR050975">
    <property type="entry name" value="Sleep_regulator"/>
</dbReference>